<evidence type="ECO:0000256" key="2">
    <source>
        <dbReference type="ARBA" id="ARBA00022980"/>
    </source>
</evidence>
<dbReference type="GO" id="GO:0022625">
    <property type="term" value="C:cytosolic large ribosomal subunit"/>
    <property type="evidence" value="ECO:0007669"/>
    <property type="project" value="UniProtKB-UniRule"/>
</dbReference>
<proteinExistence type="inferred from homology"/>
<dbReference type="InterPro" id="IPR000702">
    <property type="entry name" value="Ribosomal_uL6-like"/>
</dbReference>
<sequence length="179" mass="19603">MSRVGKSIIKLPPKVEVKADTSSITVKGPLGELKSPIFEGVSAKVENGELVFSRNSEDQKTVALHGLVRSLAMNSVKGVTTGWEKNLEITGVGYRAQKRGKDLVMNLGYSHEVVFPEPNGIKIEVTDQLKIKVTGIDRQLVGQVAADIRSKRPPEPYKGKGVKYSDEYIRRKAGKTGKK</sequence>
<accession>A0A2P2DWF6</accession>
<dbReference type="PRINTS" id="PR00059">
    <property type="entry name" value="RIBOSOMALL6"/>
</dbReference>
<dbReference type="GO" id="GO:0019843">
    <property type="term" value="F:rRNA binding"/>
    <property type="evidence" value="ECO:0007669"/>
    <property type="project" value="UniProtKB-UniRule"/>
</dbReference>
<comment type="subunit">
    <text evidence="4">Part of the 50S ribosomal subunit.</text>
</comment>
<dbReference type="GO" id="GO:0003735">
    <property type="term" value="F:structural constituent of ribosome"/>
    <property type="evidence" value="ECO:0007669"/>
    <property type="project" value="UniProtKB-UniRule"/>
</dbReference>
<evidence type="ECO:0000256" key="1">
    <source>
        <dbReference type="ARBA" id="ARBA00009356"/>
    </source>
</evidence>
<dbReference type="PANTHER" id="PTHR11655">
    <property type="entry name" value="60S/50S RIBOSOMAL PROTEIN L6/L9"/>
    <property type="match status" value="1"/>
</dbReference>
<dbReference type="FunFam" id="3.90.930.12:FF:000001">
    <property type="entry name" value="50S ribosomal protein L6"/>
    <property type="match status" value="1"/>
</dbReference>
<dbReference type="OrthoDB" id="9805007at2"/>
<evidence type="ECO:0000259" key="7">
    <source>
        <dbReference type="Pfam" id="PF00347"/>
    </source>
</evidence>
<reference evidence="8 9" key="1">
    <citation type="submission" date="2018-02" db="EMBL/GenBank/DDBJ databases">
        <title>Novel Leptospira species isolated from soil and water in Japan.</title>
        <authorList>
            <person name="Nakao R."/>
            <person name="Masuzawa T."/>
        </authorList>
    </citation>
    <scope>NUCLEOTIDE SEQUENCE [LARGE SCALE GENOMIC DNA]</scope>
    <source>
        <strain evidence="8 9">YH101</strain>
    </source>
</reference>
<protein>
    <recommendedName>
        <fullName evidence="4">Large ribosomal subunit protein uL6</fullName>
    </recommendedName>
</protein>
<dbReference type="InterPro" id="IPR002358">
    <property type="entry name" value="Ribosomal_uL6_CS"/>
</dbReference>
<evidence type="ECO:0000313" key="9">
    <source>
        <dbReference type="Proteomes" id="UP000245133"/>
    </source>
</evidence>
<dbReference type="InterPro" id="IPR019906">
    <property type="entry name" value="Ribosomal_uL6_bac-type"/>
</dbReference>
<dbReference type="PROSITE" id="PS00525">
    <property type="entry name" value="RIBOSOMAL_L6_1"/>
    <property type="match status" value="1"/>
</dbReference>
<feature type="domain" description="Large ribosomal subunit protein uL6 alpha-beta" evidence="7">
    <location>
        <begin position="91"/>
        <end position="164"/>
    </location>
</feature>
<evidence type="ECO:0000313" key="8">
    <source>
        <dbReference type="EMBL" id="GBF48900.1"/>
    </source>
</evidence>
<keyword evidence="4 6" id="KW-0694">RNA-binding</keyword>
<dbReference type="Gene3D" id="3.90.930.12">
    <property type="entry name" value="Ribosomal protein L6, alpha-beta domain"/>
    <property type="match status" value="2"/>
</dbReference>
<dbReference type="AlphaFoldDB" id="A0A2P2DWF6"/>
<dbReference type="RefSeq" id="WP_108973199.1">
    <property type="nucleotide sequence ID" value="NZ_BFBB01000002.1"/>
</dbReference>
<dbReference type="PIRSF" id="PIRSF002162">
    <property type="entry name" value="Ribosomal_L6"/>
    <property type="match status" value="1"/>
</dbReference>
<name>A0A2P2DWF6_9LEPT</name>
<evidence type="ECO:0000256" key="6">
    <source>
        <dbReference type="RuleBase" id="RU003870"/>
    </source>
</evidence>
<evidence type="ECO:0000256" key="4">
    <source>
        <dbReference type="HAMAP-Rule" id="MF_01365"/>
    </source>
</evidence>
<comment type="similarity">
    <text evidence="1 4 5">Belongs to the universal ribosomal protein uL6 family.</text>
</comment>
<dbReference type="Pfam" id="PF00347">
    <property type="entry name" value="Ribosomal_L6"/>
    <property type="match status" value="2"/>
</dbReference>
<dbReference type="GO" id="GO:0002181">
    <property type="term" value="P:cytoplasmic translation"/>
    <property type="evidence" value="ECO:0007669"/>
    <property type="project" value="TreeGrafter"/>
</dbReference>
<comment type="function">
    <text evidence="4 6">This protein binds to the 23S rRNA, and is important in its secondary structure. It is located near the subunit interface in the base of the L7/L12 stalk, and near the tRNA binding site of the peptidyltransferase center.</text>
</comment>
<keyword evidence="3 4" id="KW-0687">Ribonucleoprotein</keyword>
<organism evidence="8 9">
    <name type="scientific">Leptospira ryugenii</name>
    <dbReference type="NCBI Taxonomy" id="1917863"/>
    <lineage>
        <taxon>Bacteria</taxon>
        <taxon>Pseudomonadati</taxon>
        <taxon>Spirochaetota</taxon>
        <taxon>Spirochaetia</taxon>
        <taxon>Leptospirales</taxon>
        <taxon>Leptospiraceae</taxon>
        <taxon>Leptospira</taxon>
    </lineage>
</organism>
<dbReference type="EMBL" id="BFBB01000002">
    <property type="protein sequence ID" value="GBF48900.1"/>
    <property type="molecule type" value="Genomic_DNA"/>
</dbReference>
<evidence type="ECO:0000256" key="5">
    <source>
        <dbReference type="RuleBase" id="RU003869"/>
    </source>
</evidence>
<dbReference type="HAMAP" id="MF_01365_B">
    <property type="entry name" value="Ribosomal_uL6_B"/>
    <property type="match status" value="1"/>
</dbReference>
<dbReference type="PANTHER" id="PTHR11655:SF14">
    <property type="entry name" value="LARGE RIBOSOMAL SUBUNIT PROTEIN UL6M"/>
    <property type="match status" value="1"/>
</dbReference>
<gene>
    <name evidence="4 8" type="primary">rplF</name>
    <name evidence="8" type="ORF">LPTSP4_04020</name>
</gene>
<feature type="domain" description="Large ribosomal subunit protein uL6 alpha-beta" evidence="7">
    <location>
        <begin position="12"/>
        <end position="82"/>
    </location>
</feature>
<keyword evidence="4 6" id="KW-0699">rRNA-binding</keyword>
<dbReference type="NCBIfam" id="TIGR03654">
    <property type="entry name" value="L6_bact"/>
    <property type="match status" value="1"/>
</dbReference>
<keyword evidence="9" id="KW-1185">Reference proteome</keyword>
<dbReference type="SUPFAM" id="SSF56053">
    <property type="entry name" value="Ribosomal protein L6"/>
    <property type="match status" value="2"/>
</dbReference>
<dbReference type="InterPro" id="IPR020040">
    <property type="entry name" value="Ribosomal_uL6_a/b-dom"/>
</dbReference>
<evidence type="ECO:0000256" key="3">
    <source>
        <dbReference type="ARBA" id="ARBA00023274"/>
    </source>
</evidence>
<comment type="caution">
    <text evidence="8">The sequence shown here is derived from an EMBL/GenBank/DDBJ whole genome shotgun (WGS) entry which is preliminary data.</text>
</comment>
<dbReference type="InterPro" id="IPR036789">
    <property type="entry name" value="Ribosomal_uL6-like_a/b-dom_sf"/>
</dbReference>
<keyword evidence="2 4" id="KW-0689">Ribosomal protein</keyword>
<dbReference type="Proteomes" id="UP000245133">
    <property type="component" value="Unassembled WGS sequence"/>
</dbReference>